<sequence length="185" mass="21941">MVLLYPVVLLLCTVAPAFAGWIETHMQEEHHLDSFTDEYFFKVHDLGRKGFWDDKDILTLYGLLENDDVPFETKNDVLVDVLKRCDAGQQDRKVTMEEFVSFRQHGGELKDWGFPGHHGDEEEEFEMHHVEKYHPNPDEPEENWNHAEDIEHFQKHEEMYHSGKPVEDRRVHFLKPNNIPNKYKA</sequence>
<evidence type="ECO:0000256" key="2">
    <source>
        <dbReference type="SAM" id="MobiDB-lite"/>
    </source>
</evidence>
<reference evidence="4 5" key="1">
    <citation type="journal article" date="2011" name="Science">
        <title>Comparative functional genomics of the fission yeasts.</title>
        <authorList>
            <person name="Rhind N."/>
            <person name="Chen Z."/>
            <person name="Yassour M."/>
            <person name="Thompson D.A."/>
            <person name="Haas B.J."/>
            <person name="Habib N."/>
            <person name="Wapinski I."/>
            <person name="Roy S."/>
            <person name="Lin M.F."/>
            <person name="Heiman D.I."/>
            <person name="Young S.K."/>
            <person name="Furuya K."/>
            <person name="Guo Y."/>
            <person name="Pidoux A."/>
            <person name="Chen H.M."/>
            <person name="Robbertse B."/>
            <person name="Goldberg J.M."/>
            <person name="Aoki K."/>
            <person name="Bayne E.H."/>
            <person name="Berlin A.M."/>
            <person name="Desjardins C.A."/>
            <person name="Dobbs E."/>
            <person name="Dukaj L."/>
            <person name="Fan L."/>
            <person name="FitzGerald M.G."/>
            <person name="French C."/>
            <person name="Gujja S."/>
            <person name="Hansen K."/>
            <person name="Keifenheim D."/>
            <person name="Levin J.Z."/>
            <person name="Mosher R.A."/>
            <person name="Mueller C.A."/>
            <person name="Pfiffner J."/>
            <person name="Priest M."/>
            <person name="Russ C."/>
            <person name="Smialowska A."/>
            <person name="Swoboda P."/>
            <person name="Sykes S.M."/>
            <person name="Vaughn M."/>
            <person name="Vengrova S."/>
            <person name="Yoder R."/>
            <person name="Zeng Q."/>
            <person name="Allshire R."/>
            <person name="Baulcombe D."/>
            <person name="Birren B.W."/>
            <person name="Brown W."/>
            <person name="Ekwall K."/>
            <person name="Kellis M."/>
            <person name="Leatherwood J."/>
            <person name="Levin H."/>
            <person name="Margalit H."/>
            <person name="Martienssen R."/>
            <person name="Nieduszynski C.A."/>
            <person name="Spatafora J.W."/>
            <person name="Friedman N."/>
            <person name="Dalgaard J.Z."/>
            <person name="Baumann P."/>
            <person name="Niki H."/>
            <person name="Regev A."/>
            <person name="Nusbaum C."/>
        </authorList>
    </citation>
    <scope>NUCLEOTIDE SEQUENCE [LARGE SCALE GENOMIC DNA]</scope>
    <source>
        <strain evidence="5">yFS275 / FY16936</strain>
    </source>
</reference>
<gene>
    <name evidence="4" type="ORF">SJAG_00751</name>
</gene>
<name>B6JWH5_SCHJY</name>
<dbReference type="eggNOG" id="ENOG502QRFY">
    <property type="taxonomic scope" value="Eukaryota"/>
</dbReference>
<dbReference type="STRING" id="402676.B6JWH5"/>
<feature type="region of interest" description="Disordered" evidence="2">
    <location>
        <begin position="155"/>
        <end position="185"/>
    </location>
</feature>
<protein>
    <submittedName>
        <fullName evidence="4">Fungal protein</fullName>
    </submittedName>
</protein>
<dbReference type="HOGENOM" id="CLU_096561_0_0_1"/>
<dbReference type="JaponicusDB" id="SJAG_00751"/>
<dbReference type="InterPro" id="IPR040250">
    <property type="entry name" value="Nucleobindin"/>
</dbReference>
<dbReference type="EMBL" id="KE651166">
    <property type="protein sequence ID" value="EEB05726.1"/>
    <property type="molecule type" value="Genomic_DNA"/>
</dbReference>
<keyword evidence="5" id="KW-1185">Reference proteome</keyword>
<dbReference type="PANTHER" id="PTHR19237">
    <property type="entry name" value="NUCLEOBINDIN"/>
    <property type="match status" value="1"/>
</dbReference>
<feature type="signal peptide" evidence="3">
    <location>
        <begin position="1"/>
        <end position="19"/>
    </location>
</feature>
<feature type="compositionally biased region" description="Basic and acidic residues" evidence="2">
    <location>
        <begin position="155"/>
        <end position="171"/>
    </location>
</feature>
<dbReference type="AlphaFoldDB" id="B6JWH5"/>
<dbReference type="Proteomes" id="UP000001744">
    <property type="component" value="Unassembled WGS sequence"/>
</dbReference>
<dbReference type="RefSeq" id="XP_002172019.1">
    <property type="nucleotide sequence ID" value="XM_002171983.1"/>
</dbReference>
<proteinExistence type="predicted"/>
<evidence type="ECO:0000313" key="4">
    <source>
        <dbReference type="EMBL" id="EEB05726.1"/>
    </source>
</evidence>
<dbReference type="VEuPathDB" id="FungiDB:SJAG_00751"/>
<evidence type="ECO:0000313" key="5">
    <source>
        <dbReference type="Proteomes" id="UP000001744"/>
    </source>
</evidence>
<accession>B6JWH5</accession>
<evidence type="ECO:0000256" key="3">
    <source>
        <dbReference type="SAM" id="SignalP"/>
    </source>
</evidence>
<dbReference type="OMA" id="ADWMTKH"/>
<keyword evidence="1 3" id="KW-0732">Signal</keyword>
<feature type="chain" id="PRO_5002847255" evidence="3">
    <location>
        <begin position="20"/>
        <end position="185"/>
    </location>
</feature>
<dbReference type="PANTHER" id="PTHR19237:SF20">
    <property type="entry name" value="NUCLEOBINDIN 1"/>
    <property type="match status" value="1"/>
</dbReference>
<organism evidence="4 5">
    <name type="scientific">Schizosaccharomyces japonicus (strain yFS275 / FY16936)</name>
    <name type="common">Fission yeast</name>
    <dbReference type="NCBI Taxonomy" id="402676"/>
    <lineage>
        <taxon>Eukaryota</taxon>
        <taxon>Fungi</taxon>
        <taxon>Dikarya</taxon>
        <taxon>Ascomycota</taxon>
        <taxon>Taphrinomycotina</taxon>
        <taxon>Schizosaccharomycetes</taxon>
        <taxon>Schizosaccharomycetales</taxon>
        <taxon>Schizosaccharomycetaceae</taxon>
        <taxon>Schizosaccharomyces</taxon>
    </lineage>
</organism>
<dbReference type="GeneID" id="7052167"/>
<dbReference type="OrthoDB" id="289247at2759"/>
<evidence type="ECO:0000256" key="1">
    <source>
        <dbReference type="ARBA" id="ARBA00022729"/>
    </source>
</evidence>
<dbReference type="InterPro" id="IPR011992">
    <property type="entry name" value="EF-hand-dom_pair"/>
</dbReference>
<dbReference type="SUPFAM" id="SSF47473">
    <property type="entry name" value="EF-hand"/>
    <property type="match status" value="1"/>
</dbReference>